<feature type="domain" description="Cytochrome c" evidence="14">
    <location>
        <begin position="639"/>
        <end position="718"/>
    </location>
</feature>
<gene>
    <name evidence="15" type="ORF">ACFQDM_17715</name>
</gene>
<dbReference type="GO" id="GO:0016491">
    <property type="term" value="F:oxidoreductase activity"/>
    <property type="evidence" value="ECO:0007669"/>
    <property type="project" value="UniProtKB-KW"/>
</dbReference>
<evidence type="ECO:0000256" key="7">
    <source>
        <dbReference type="ARBA" id="ARBA00022837"/>
    </source>
</evidence>
<accession>A0ABW1SE75</accession>
<dbReference type="PROSITE" id="PS00364">
    <property type="entry name" value="BACTERIAL_PQQ_2"/>
    <property type="match status" value="1"/>
</dbReference>
<name>A0ABW1SE75_9PROT</name>
<dbReference type="PANTHER" id="PTHR32303">
    <property type="entry name" value="QUINOPROTEIN ALCOHOL DEHYDROGENASE (CYTOCHROME C)"/>
    <property type="match status" value="1"/>
</dbReference>
<evidence type="ECO:0000313" key="15">
    <source>
        <dbReference type="EMBL" id="MFC6199915.1"/>
    </source>
</evidence>
<evidence type="ECO:0000256" key="13">
    <source>
        <dbReference type="SAM" id="SignalP"/>
    </source>
</evidence>
<feature type="signal peptide" evidence="13">
    <location>
        <begin position="1"/>
        <end position="26"/>
    </location>
</feature>
<keyword evidence="7" id="KW-0106">Calcium</keyword>
<protein>
    <submittedName>
        <fullName evidence="15">PQQ-dependent dehydrogenase, methanol/ethanol family</fullName>
        <ecNumber evidence="15">1.1.2.-</ecNumber>
    </submittedName>
</protein>
<dbReference type="NCBIfam" id="TIGR03075">
    <property type="entry name" value="PQQ_enz_alc_DH"/>
    <property type="match status" value="1"/>
</dbReference>
<dbReference type="InterPro" id="IPR001479">
    <property type="entry name" value="Quinoprotein_DH_CS"/>
</dbReference>
<dbReference type="SUPFAM" id="SSF46626">
    <property type="entry name" value="Cytochrome c"/>
    <property type="match status" value="1"/>
</dbReference>
<evidence type="ECO:0000256" key="5">
    <source>
        <dbReference type="ARBA" id="ARBA00022723"/>
    </source>
</evidence>
<comment type="similarity">
    <text evidence="3">Belongs to the bacterial PQQ dehydrogenase family.</text>
</comment>
<keyword evidence="11" id="KW-1015">Disulfide bond</keyword>
<dbReference type="InterPro" id="IPR009056">
    <property type="entry name" value="Cyt_c-like_dom"/>
</dbReference>
<dbReference type="PROSITE" id="PS51257">
    <property type="entry name" value="PROKAR_LIPOPROTEIN"/>
    <property type="match status" value="1"/>
</dbReference>
<dbReference type="Gene3D" id="2.140.10.10">
    <property type="entry name" value="Quinoprotein alcohol dehydrogenase-like superfamily"/>
    <property type="match status" value="1"/>
</dbReference>
<organism evidence="15 16">
    <name type="scientific">Ponticaulis profundi</name>
    <dbReference type="NCBI Taxonomy" id="2665222"/>
    <lineage>
        <taxon>Bacteria</taxon>
        <taxon>Pseudomonadati</taxon>
        <taxon>Pseudomonadota</taxon>
        <taxon>Alphaproteobacteria</taxon>
        <taxon>Hyphomonadales</taxon>
        <taxon>Hyphomonadaceae</taxon>
        <taxon>Ponticaulis</taxon>
    </lineage>
</organism>
<dbReference type="InterPro" id="IPR036909">
    <property type="entry name" value="Cyt_c-like_dom_sf"/>
</dbReference>
<evidence type="ECO:0000256" key="8">
    <source>
        <dbReference type="ARBA" id="ARBA00022891"/>
    </source>
</evidence>
<dbReference type="EMBL" id="JBHSSW010000066">
    <property type="protein sequence ID" value="MFC6199915.1"/>
    <property type="molecule type" value="Genomic_DNA"/>
</dbReference>
<evidence type="ECO:0000256" key="4">
    <source>
        <dbReference type="ARBA" id="ARBA00022617"/>
    </source>
</evidence>
<dbReference type="Pfam" id="PF13442">
    <property type="entry name" value="Cytochrome_CBB3"/>
    <property type="match status" value="1"/>
</dbReference>
<dbReference type="InterPro" id="IPR002372">
    <property type="entry name" value="PQQ_rpt_dom"/>
</dbReference>
<dbReference type="RefSeq" id="WP_377381543.1">
    <property type="nucleotide sequence ID" value="NZ_JBHSSW010000066.1"/>
</dbReference>
<dbReference type="PROSITE" id="PS51007">
    <property type="entry name" value="CYTC"/>
    <property type="match status" value="1"/>
</dbReference>
<keyword evidence="10 12" id="KW-0408">Iron</keyword>
<evidence type="ECO:0000256" key="10">
    <source>
        <dbReference type="ARBA" id="ARBA00023004"/>
    </source>
</evidence>
<evidence type="ECO:0000256" key="2">
    <source>
        <dbReference type="ARBA" id="ARBA00001931"/>
    </source>
</evidence>
<keyword evidence="16" id="KW-1185">Reference proteome</keyword>
<evidence type="ECO:0000256" key="6">
    <source>
        <dbReference type="ARBA" id="ARBA00022729"/>
    </source>
</evidence>
<evidence type="ECO:0000313" key="16">
    <source>
        <dbReference type="Proteomes" id="UP001596303"/>
    </source>
</evidence>
<comment type="cofactor">
    <cofactor evidence="2">
        <name>pyrroloquinoline quinone</name>
        <dbReference type="ChEBI" id="CHEBI:58442"/>
    </cofactor>
</comment>
<evidence type="ECO:0000259" key="14">
    <source>
        <dbReference type="PROSITE" id="PS51007"/>
    </source>
</evidence>
<keyword evidence="5 12" id="KW-0479">Metal-binding</keyword>
<dbReference type="Proteomes" id="UP001596303">
    <property type="component" value="Unassembled WGS sequence"/>
</dbReference>
<proteinExistence type="inferred from homology"/>
<evidence type="ECO:0000256" key="9">
    <source>
        <dbReference type="ARBA" id="ARBA00023002"/>
    </source>
</evidence>
<dbReference type="CDD" id="cd10279">
    <property type="entry name" value="PQQ_ADH_II"/>
    <property type="match status" value="1"/>
</dbReference>
<sequence length="730" mass="78640">MQKFRMAVLASTAALAMASCGQNQQAEDTPVVTETTPAIETTNSAEFANVTSDRLRNASATPEEWLTYGFNYAEQRFSPLEQINTENASELGVAWTYNLTTNRGVESTPIVVDGTMYVTSAWSVVHALDAKTGEEKWVYDPGVDRSVGVNACCDVVNRGVAVYEGKIFVGVIDGRLEALDAKTGDVVWSKVTVDQSKPYTITGAPRVVDGRVFIGNGGAELGVRGYISAYDVDTGDMDWRFYTVPNAEKEPDNAASDSAFEKVGNVSWGEEGDWKNSGGGGTVWDSIVYDQVNDLIIFGVGNGSPWNQKFRDPSGKDNLFLSSIVAVKPDTGEYVWHFQTTPGDNWDYTATQTLILADLPLGEEGEARRVVMQAPKNGNFYVLDAASGEYISGNNYVPQNWSSGLDENGRPIELAQARYGDTPFLQTPGPLGGHNWQPMAFNPELNLAYIPAQEVPQAYQTDAQFWENPAIWNTGSDFAAGVPVEPPPEVFKAARAGLKGRLIAWDPIKQEARWSVEHGNAWNGGVLATAGGLVFQGKLDGTFSAYDAATGEEKWTSNLKAGGASGPGTFMIDGEQYVTITTGWGSAFGLAGGFGYDETVPPIVGKVVTYKLGGTGEIPDPELEPMPREPHADVFGDEEMWKDGSVSYARLCAVCHGPFAVSSGVLPDLRWSAIAGDPEAWKSVVIDGNLSSNGMVSFAEVLSEDEAEAIRAYVVKQAHVAKDAESTETE</sequence>
<keyword evidence="9 15" id="KW-0560">Oxidoreductase</keyword>
<dbReference type="SMART" id="SM00564">
    <property type="entry name" value="PQQ"/>
    <property type="match status" value="5"/>
</dbReference>
<dbReference type="InterPro" id="IPR017512">
    <property type="entry name" value="PQQ_MeOH/EtOH_DH"/>
</dbReference>
<dbReference type="SUPFAM" id="SSF50998">
    <property type="entry name" value="Quinoprotein alcohol dehydrogenase-like"/>
    <property type="match status" value="1"/>
</dbReference>
<dbReference type="InterPro" id="IPR011047">
    <property type="entry name" value="Quinoprotein_ADH-like_sf"/>
</dbReference>
<dbReference type="Pfam" id="PF01011">
    <property type="entry name" value="PQQ"/>
    <property type="match status" value="2"/>
</dbReference>
<evidence type="ECO:0000256" key="1">
    <source>
        <dbReference type="ARBA" id="ARBA00001913"/>
    </source>
</evidence>
<evidence type="ECO:0000256" key="3">
    <source>
        <dbReference type="ARBA" id="ARBA00008156"/>
    </source>
</evidence>
<evidence type="ECO:0000256" key="12">
    <source>
        <dbReference type="PROSITE-ProRule" id="PRU00433"/>
    </source>
</evidence>
<dbReference type="EC" id="1.1.2.-" evidence="15"/>
<feature type="chain" id="PRO_5046439489" evidence="13">
    <location>
        <begin position="27"/>
        <end position="730"/>
    </location>
</feature>
<keyword evidence="6 13" id="KW-0732">Signal</keyword>
<comment type="caution">
    <text evidence="15">The sequence shown here is derived from an EMBL/GenBank/DDBJ whole genome shotgun (WGS) entry which is preliminary data.</text>
</comment>
<evidence type="ECO:0000256" key="11">
    <source>
        <dbReference type="ARBA" id="ARBA00023157"/>
    </source>
</evidence>
<dbReference type="InterPro" id="IPR018391">
    <property type="entry name" value="PQQ_b-propeller_rpt"/>
</dbReference>
<keyword evidence="8" id="KW-0634">PQQ</keyword>
<keyword evidence="4 12" id="KW-0349">Heme</keyword>
<comment type="cofactor">
    <cofactor evidence="1">
        <name>Ca(2+)</name>
        <dbReference type="ChEBI" id="CHEBI:29108"/>
    </cofactor>
</comment>
<reference evidence="16" key="1">
    <citation type="journal article" date="2019" name="Int. J. Syst. Evol. Microbiol.">
        <title>The Global Catalogue of Microorganisms (GCM) 10K type strain sequencing project: providing services to taxonomists for standard genome sequencing and annotation.</title>
        <authorList>
            <consortium name="The Broad Institute Genomics Platform"/>
            <consortium name="The Broad Institute Genome Sequencing Center for Infectious Disease"/>
            <person name="Wu L."/>
            <person name="Ma J."/>
        </authorList>
    </citation>
    <scope>NUCLEOTIDE SEQUENCE [LARGE SCALE GENOMIC DNA]</scope>
    <source>
        <strain evidence="16">CGMCC-1.15741</strain>
    </source>
</reference>
<dbReference type="Gene3D" id="1.10.760.10">
    <property type="entry name" value="Cytochrome c-like domain"/>
    <property type="match status" value="1"/>
</dbReference>